<dbReference type="AlphaFoldDB" id="A0A2V3IU29"/>
<dbReference type="EMBL" id="NBIV01000056">
    <property type="protein sequence ID" value="PXF45613.1"/>
    <property type="molecule type" value="Genomic_DNA"/>
</dbReference>
<evidence type="ECO:0000313" key="2">
    <source>
        <dbReference type="Proteomes" id="UP000247409"/>
    </source>
</evidence>
<comment type="caution">
    <text evidence="1">The sequence shown here is derived from an EMBL/GenBank/DDBJ whole genome shotgun (WGS) entry which is preliminary data.</text>
</comment>
<reference evidence="1 2" key="1">
    <citation type="journal article" date="2018" name="Mol. Biol. Evol.">
        <title>Analysis of the draft genome of the red seaweed Gracilariopsis chorda provides insights into genome size evolution in Rhodophyta.</title>
        <authorList>
            <person name="Lee J."/>
            <person name="Yang E.C."/>
            <person name="Graf L."/>
            <person name="Yang J.H."/>
            <person name="Qiu H."/>
            <person name="Zel Zion U."/>
            <person name="Chan C.X."/>
            <person name="Stephens T.G."/>
            <person name="Weber A.P.M."/>
            <person name="Boo G.H."/>
            <person name="Boo S.M."/>
            <person name="Kim K.M."/>
            <person name="Shin Y."/>
            <person name="Jung M."/>
            <person name="Lee S.J."/>
            <person name="Yim H.S."/>
            <person name="Lee J.H."/>
            <person name="Bhattacharya D."/>
            <person name="Yoon H.S."/>
        </authorList>
    </citation>
    <scope>NUCLEOTIDE SEQUENCE [LARGE SCALE GENOMIC DNA]</scope>
    <source>
        <strain evidence="1 2">SKKU-2015</strain>
        <tissue evidence="1">Whole body</tissue>
    </source>
</reference>
<keyword evidence="2" id="KW-1185">Reference proteome</keyword>
<protein>
    <submittedName>
        <fullName evidence="1">Uncharacterized protein</fullName>
    </submittedName>
</protein>
<name>A0A2V3IU29_9FLOR</name>
<sequence>MRVNMVLHHEEEEYMVDLGSNPIVLLMMVNYGLCDQDDNLQMLFVAGRPISAWLAPLGEPGHVREKVVWNLLHLCLSIYKLYGLYLRPKTFQTLLSLIDHIHTAIGQVVGVEFVTYLYHFVVGQDGHLPPEKTYSRETTEFLAQLRSGRQFVLSYEPDQNHMDIPFTFSFRPV</sequence>
<evidence type="ECO:0000313" key="1">
    <source>
        <dbReference type="EMBL" id="PXF45613.1"/>
    </source>
</evidence>
<accession>A0A2V3IU29</accession>
<organism evidence="1 2">
    <name type="scientific">Gracilariopsis chorda</name>
    <dbReference type="NCBI Taxonomy" id="448386"/>
    <lineage>
        <taxon>Eukaryota</taxon>
        <taxon>Rhodophyta</taxon>
        <taxon>Florideophyceae</taxon>
        <taxon>Rhodymeniophycidae</taxon>
        <taxon>Gracilariales</taxon>
        <taxon>Gracilariaceae</taxon>
        <taxon>Gracilariopsis</taxon>
    </lineage>
</organism>
<dbReference type="Proteomes" id="UP000247409">
    <property type="component" value="Unassembled WGS sequence"/>
</dbReference>
<gene>
    <name evidence="1" type="ORF">BWQ96_04618</name>
</gene>
<proteinExistence type="predicted"/>